<dbReference type="PANTHER" id="PTHR10000">
    <property type="entry name" value="PHOSPHOSERINE PHOSPHATASE"/>
    <property type="match status" value="1"/>
</dbReference>
<dbReference type="Pfam" id="PF08282">
    <property type="entry name" value="Hydrolase_3"/>
    <property type="match status" value="1"/>
</dbReference>
<proteinExistence type="predicted"/>
<dbReference type="Gene3D" id="3.30.1240.10">
    <property type="match status" value="1"/>
</dbReference>
<evidence type="ECO:0000313" key="2">
    <source>
        <dbReference type="Proteomes" id="UP000824128"/>
    </source>
</evidence>
<evidence type="ECO:0000313" key="1">
    <source>
        <dbReference type="EMBL" id="HIU94318.1"/>
    </source>
</evidence>
<dbReference type="GO" id="GO:0000287">
    <property type="term" value="F:magnesium ion binding"/>
    <property type="evidence" value="ECO:0007669"/>
    <property type="project" value="TreeGrafter"/>
</dbReference>
<name>A0A9D1N323_9FIRM</name>
<dbReference type="Proteomes" id="UP000824128">
    <property type="component" value="Unassembled WGS sequence"/>
</dbReference>
<protein>
    <submittedName>
        <fullName evidence="1">HAD family phosphatase</fullName>
    </submittedName>
</protein>
<gene>
    <name evidence="1" type="ORF">IAD24_04085</name>
</gene>
<dbReference type="InterPro" id="IPR023214">
    <property type="entry name" value="HAD_sf"/>
</dbReference>
<dbReference type="PANTHER" id="PTHR10000:SF8">
    <property type="entry name" value="HAD SUPERFAMILY HYDROLASE-LIKE, TYPE 3"/>
    <property type="match status" value="1"/>
</dbReference>
<sequence>MFDRNQIKLITLDFDGTTLQKDQTWMSLRTMRALRECAKRGIHCVPCSGRSADMFPPQIDGNLIFRYWVSAAGARVLDRLTGEVLYKQTFTPEQSAELCTLYEGQHIYSEIAAEGKLYFEQDVLDELWKYPVPPHHVWYLETGRQVGVHGRLSDFFREQNIGVEKFNLYGVPAQKQQPLADALRARPYVEFLDGTSENVQFYSTNTDRVKAMETLLEHLGLTFDNVMSVGDSMGMDASMVSRAALGVAMENGDERLKAIADYVTDRFDRDGFAKAVEKFILSEG</sequence>
<dbReference type="GO" id="GO:0016791">
    <property type="term" value="F:phosphatase activity"/>
    <property type="evidence" value="ECO:0007669"/>
    <property type="project" value="TreeGrafter"/>
</dbReference>
<dbReference type="AlphaFoldDB" id="A0A9D1N323"/>
<dbReference type="Gene3D" id="3.40.50.1000">
    <property type="entry name" value="HAD superfamily/HAD-like"/>
    <property type="match status" value="1"/>
</dbReference>
<dbReference type="EMBL" id="DVNZ01000132">
    <property type="protein sequence ID" value="HIU94318.1"/>
    <property type="molecule type" value="Genomic_DNA"/>
</dbReference>
<comment type="caution">
    <text evidence="1">The sequence shown here is derived from an EMBL/GenBank/DDBJ whole genome shotgun (WGS) entry which is preliminary data.</text>
</comment>
<dbReference type="GO" id="GO:0005829">
    <property type="term" value="C:cytosol"/>
    <property type="evidence" value="ECO:0007669"/>
    <property type="project" value="TreeGrafter"/>
</dbReference>
<accession>A0A9D1N323</accession>
<reference evidence="1" key="2">
    <citation type="journal article" date="2021" name="PeerJ">
        <title>Extensive microbial diversity within the chicken gut microbiome revealed by metagenomics and culture.</title>
        <authorList>
            <person name="Gilroy R."/>
            <person name="Ravi A."/>
            <person name="Getino M."/>
            <person name="Pursley I."/>
            <person name="Horton D.L."/>
            <person name="Alikhan N.F."/>
            <person name="Baker D."/>
            <person name="Gharbi K."/>
            <person name="Hall N."/>
            <person name="Watson M."/>
            <person name="Adriaenssens E.M."/>
            <person name="Foster-Nyarko E."/>
            <person name="Jarju S."/>
            <person name="Secka A."/>
            <person name="Antonio M."/>
            <person name="Oren A."/>
            <person name="Chaudhuri R.R."/>
            <person name="La Ragione R."/>
            <person name="Hildebrand F."/>
            <person name="Pallen M.J."/>
        </authorList>
    </citation>
    <scope>NUCLEOTIDE SEQUENCE</scope>
    <source>
        <strain evidence="1">ChiGjej2B2-16831</strain>
    </source>
</reference>
<organism evidence="1 2">
    <name type="scientific">Candidatus Aphodomorpha intestinavium</name>
    <dbReference type="NCBI Taxonomy" id="2840672"/>
    <lineage>
        <taxon>Bacteria</taxon>
        <taxon>Bacillati</taxon>
        <taxon>Bacillota</taxon>
        <taxon>Clostridia</taxon>
        <taxon>Eubacteriales</taxon>
        <taxon>Candidatus Aphodomorpha</taxon>
    </lineage>
</organism>
<dbReference type="InterPro" id="IPR036412">
    <property type="entry name" value="HAD-like_sf"/>
</dbReference>
<reference evidence="1" key="1">
    <citation type="submission" date="2020-10" db="EMBL/GenBank/DDBJ databases">
        <authorList>
            <person name="Gilroy R."/>
        </authorList>
    </citation>
    <scope>NUCLEOTIDE SEQUENCE</scope>
    <source>
        <strain evidence="1">ChiGjej2B2-16831</strain>
    </source>
</reference>
<dbReference type="SUPFAM" id="SSF56784">
    <property type="entry name" value="HAD-like"/>
    <property type="match status" value="1"/>
</dbReference>